<gene>
    <name evidence="5" type="ORF">ACFS5M_14130</name>
</gene>
<feature type="transmembrane region" description="Helical" evidence="3">
    <location>
        <begin position="593"/>
        <end position="616"/>
    </location>
</feature>
<accession>A0ABW5WQY1</accession>
<organism evidence="5 6">
    <name type="scientific">Lacinutrix iliipiscaria</name>
    <dbReference type="NCBI Taxonomy" id="1230532"/>
    <lineage>
        <taxon>Bacteria</taxon>
        <taxon>Pseudomonadati</taxon>
        <taxon>Bacteroidota</taxon>
        <taxon>Flavobacteriia</taxon>
        <taxon>Flavobacteriales</taxon>
        <taxon>Flavobacteriaceae</taxon>
        <taxon>Lacinutrix</taxon>
    </lineage>
</organism>
<feature type="domain" description="Phage tail tape measure protein" evidence="4">
    <location>
        <begin position="210"/>
        <end position="400"/>
    </location>
</feature>
<dbReference type="EMBL" id="JBHUOV010000017">
    <property type="protein sequence ID" value="MFD2824817.1"/>
    <property type="molecule type" value="Genomic_DNA"/>
</dbReference>
<feature type="coiled-coil region" evidence="1">
    <location>
        <begin position="764"/>
        <end position="791"/>
    </location>
</feature>
<evidence type="ECO:0000313" key="5">
    <source>
        <dbReference type="EMBL" id="MFD2824817.1"/>
    </source>
</evidence>
<evidence type="ECO:0000256" key="2">
    <source>
        <dbReference type="SAM" id="MobiDB-lite"/>
    </source>
</evidence>
<dbReference type="Proteomes" id="UP001597533">
    <property type="component" value="Unassembled WGS sequence"/>
</dbReference>
<proteinExistence type="predicted"/>
<feature type="coiled-coil region" evidence="1">
    <location>
        <begin position="1171"/>
        <end position="1200"/>
    </location>
</feature>
<feature type="transmembrane region" description="Helical" evidence="3">
    <location>
        <begin position="557"/>
        <end position="581"/>
    </location>
</feature>
<keyword evidence="6" id="KW-1185">Reference proteome</keyword>
<keyword evidence="1" id="KW-0175">Coiled coil</keyword>
<keyword evidence="3" id="KW-1133">Transmembrane helix</keyword>
<feature type="transmembrane region" description="Helical" evidence="3">
    <location>
        <begin position="1225"/>
        <end position="1248"/>
    </location>
</feature>
<name>A0ABW5WQY1_9FLAO</name>
<keyword evidence="3" id="KW-0472">Membrane</keyword>
<evidence type="ECO:0000256" key="1">
    <source>
        <dbReference type="SAM" id="Coils"/>
    </source>
</evidence>
<evidence type="ECO:0000256" key="3">
    <source>
        <dbReference type="SAM" id="Phobius"/>
    </source>
</evidence>
<feature type="compositionally biased region" description="Polar residues" evidence="2">
    <location>
        <begin position="804"/>
        <end position="818"/>
    </location>
</feature>
<feature type="coiled-coil region" evidence="1">
    <location>
        <begin position="984"/>
        <end position="1011"/>
    </location>
</feature>
<keyword evidence="3" id="KW-0812">Transmembrane</keyword>
<dbReference type="RefSeq" id="WP_183490191.1">
    <property type="nucleotide sequence ID" value="NZ_JBHUOV010000017.1"/>
</dbReference>
<reference evidence="6" key="1">
    <citation type="journal article" date="2019" name="Int. J. Syst. Evol. Microbiol.">
        <title>The Global Catalogue of Microorganisms (GCM) 10K type strain sequencing project: providing services to taxonomists for standard genome sequencing and annotation.</title>
        <authorList>
            <consortium name="The Broad Institute Genomics Platform"/>
            <consortium name="The Broad Institute Genome Sequencing Center for Infectious Disease"/>
            <person name="Wu L."/>
            <person name="Ma J."/>
        </authorList>
    </citation>
    <scope>NUCLEOTIDE SEQUENCE [LARGE SCALE GENOMIC DNA]</scope>
    <source>
        <strain evidence="6">KCTC 32141</strain>
    </source>
</reference>
<dbReference type="Pfam" id="PF10145">
    <property type="entry name" value="PhageMin_Tail"/>
    <property type="match status" value="1"/>
</dbReference>
<dbReference type="NCBIfam" id="TIGR01760">
    <property type="entry name" value="tape_meas_TP901"/>
    <property type="match status" value="1"/>
</dbReference>
<comment type="caution">
    <text evidence="5">The sequence shown here is derived from an EMBL/GenBank/DDBJ whole genome shotgun (WGS) entry which is preliminary data.</text>
</comment>
<sequence>MAGKLTREKLQVDVVINGNQAQAELFKLEKRQRELKTTNKELYAERAKLIAQGKKTTQEYKNLTSEIKKNNAELKSNKLEISALQNKIGITGLSMRQLRQRAAELRVSLNNMIPGSGKYKKLQADLKLVNTQLQKLSINSRASESSLSKVANSFNKYAALGASIIATGTGVVLTLQKMIDYNGKLSDAQSDVQKTTGMTKNEVDDLTKSFGLLKTRTQRIDLLKIAEEGGRVGIVKEEISDFVEVMNKATVALGDSFPGGVEEVASKLGILKNLFKETKDLDVDLAFNAIGSSINDLGAAGNATEDNLAEFAARVGSLPEALKPTVGEALALGAAFEESGIKAEISSRAYGIVLSQVTNNTDKFAKVMGITQKEVKDLVNTNPLEFFLQFSKGLKGMDATDIGETLKFLGVSSTGATKVIGAAANNQERFRRTIELSNKSLVDATSLTTEYDIKNNNLAATIAKVQKRLIGAFSSESVINGLNNFIEWFAKFIGASEDADGKVTKFRNRLVALLKAVIIITAAVISYNTAIKLAALWTGTLDKTTRLYILTQKAATVATTALRAITLLLSAGFNLVTLNLTRARAAMALFNRTLMLSPIGLVVGLITAAAGAYLLFSENSKKALTSQSLFNSALKEAESVTAETITQKKLLLDVARDETLSMQQRQEAVDELNRTVPEYNNNLTIESANTLAAKDALNKHIEALKQNAISHVLLERIKKKAVELADQENSSLQDNIKWYEQLWNQMKSGPSAIAAISKNTETAIKNKQDSINTTKEEIAALEELYKTQLKNNPTAPISPDANPLPTSSPGNLNTSGGSSKIKLPKGSAAGLLSAQQAAENARIALIQDAFVREMAQNDANHKFKLQKLQQQLVAEKELKILDKQIDVARAKGTTEGDNEASVLEQVKLEWVEKNKAINESIEYENSMHELRKGVIIEKGYSDDIKTSEEAYKREKVIREQQFLKNLNSIKKLQDAKNKLRGFISNEELEKLKTLDAAKKALQEQFDKEELVKQKEHLDALVAQLTSFMESGKFEGFDLTLLTPEQQSEFEAQVETLKLKIQELVAAKNSLSGGGEDEDDDGSGKLDLGEAGEMDVLGFTADQWLTTFQNIEDLGGAIGVASMGVQAFMNAWAKYHEFVSAKEDKALRKFEAATERKKIKQKNLLDSGLINRRQYDAAIKALEEEQDKRKAELEYKQAKRAWQMQLLNAIAGAAMATINGFNSTPFLPVGLIMGALAATLGTIQVGIIAKNKPVKGYQKGLYNITREQDGKQFNAAYGGFSRSGLVDEPTVFLAGEQGKKSPELIINGEDLKQFNPDLKNSLYREIGRVKGYEDGIYKSNPQQEESSSFNNTVNTELLHVIKKNTDLLQYIIDHGIEAYLERNYQNAKKIRDDIKALEKIENKSKR</sequence>
<feature type="transmembrane region" description="Helical" evidence="3">
    <location>
        <begin position="157"/>
        <end position="175"/>
    </location>
</feature>
<feature type="coiled-coil region" evidence="1">
    <location>
        <begin position="25"/>
        <end position="87"/>
    </location>
</feature>
<feature type="region of interest" description="Disordered" evidence="2">
    <location>
        <begin position="791"/>
        <end position="820"/>
    </location>
</feature>
<evidence type="ECO:0000313" key="6">
    <source>
        <dbReference type="Proteomes" id="UP001597533"/>
    </source>
</evidence>
<protein>
    <submittedName>
        <fullName evidence="5">Phage tail tape measure protein</fullName>
    </submittedName>
</protein>
<feature type="transmembrane region" description="Helical" evidence="3">
    <location>
        <begin position="512"/>
        <end position="537"/>
    </location>
</feature>
<evidence type="ECO:0000259" key="4">
    <source>
        <dbReference type="Pfam" id="PF10145"/>
    </source>
</evidence>
<dbReference type="InterPro" id="IPR010090">
    <property type="entry name" value="Phage_tape_meas"/>
</dbReference>